<evidence type="ECO:0000313" key="3">
    <source>
        <dbReference type="Proteomes" id="UP001365128"/>
    </source>
</evidence>
<proteinExistence type="predicted"/>
<reference evidence="2 3" key="1">
    <citation type="submission" date="2024-04" db="EMBL/GenBank/DDBJ databases">
        <title>Phyllosticta paracitricarpa is synonymous to the EU quarantine fungus P. citricarpa based on phylogenomic analyses.</title>
        <authorList>
            <consortium name="Lawrence Berkeley National Laboratory"/>
            <person name="Van Ingen-Buijs V.A."/>
            <person name="Van Westerhoven A.C."/>
            <person name="Haridas S."/>
            <person name="Skiadas P."/>
            <person name="Martin F."/>
            <person name="Groenewald J.Z."/>
            <person name="Crous P.W."/>
            <person name="Seidl M.F."/>
        </authorList>
    </citation>
    <scope>NUCLEOTIDE SEQUENCE [LARGE SCALE GENOMIC DNA]</scope>
    <source>
        <strain evidence="2 3">CBS 122670</strain>
    </source>
</reference>
<organism evidence="2 3">
    <name type="scientific">Phyllosticta citricarpa</name>
    <dbReference type="NCBI Taxonomy" id="55181"/>
    <lineage>
        <taxon>Eukaryota</taxon>
        <taxon>Fungi</taxon>
        <taxon>Dikarya</taxon>
        <taxon>Ascomycota</taxon>
        <taxon>Pezizomycotina</taxon>
        <taxon>Dothideomycetes</taxon>
        <taxon>Dothideomycetes incertae sedis</taxon>
        <taxon>Botryosphaeriales</taxon>
        <taxon>Phyllostictaceae</taxon>
        <taxon>Phyllosticta</taxon>
    </lineage>
</organism>
<gene>
    <name evidence="2" type="ORF">IWX46DRAFT_202126</name>
</gene>
<feature type="compositionally biased region" description="Basic and acidic residues" evidence="1">
    <location>
        <begin position="158"/>
        <end position="176"/>
    </location>
</feature>
<feature type="compositionally biased region" description="Polar residues" evidence="1">
    <location>
        <begin position="83"/>
        <end position="94"/>
    </location>
</feature>
<accession>A0ABR1LVC6</accession>
<evidence type="ECO:0000256" key="1">
    <source>
        <dbReference type="SAM" id="MobiDB-lite"/>
    </source>
</evidence>
<feature type="compositionally biased region" description="Polar residues" evidence="1">
    <location>
        <begin position="61"/>
        <end position="72"/>
    </location>
</feature>
<evidence type="ECO:0000313" key="2">
    <source>
        <dbReference type="EMBL" id="KAK7539128.1"/>
    </source>
</evidence>
<protein>
    <submittedName>
        <fullName evidence="2">Uncharacterized protein</fullName>
    </submittedName>
</protein>
<sequence>MLDIYRISWRKKSQDDLPTDLSPNARPTADECLDQGCRIEMFKRVKTKAGETIIDIEDLSHNTPPTQVQRPDSVSHAARMPNMKSSANPGTLGTLSKERTVRAAQPSQVSNGPQIGSKNLSNSGDSLGSLFSDRTARAGQLQTSSIHTPKQTSQALSKRIDRSRSPLPVDGRERNDASPVPNPSSFTPRVTRAAAAAAERASHQPYPIPPVRSARGQSTPNAKSHEVLEKKTSGISRLLGRK</sequence>
<name>A0ABR1LVC6_9PEZI</name>
<feature type="compositionally biased region" description="Polar residues" evidence="1">
    <location>
        <begin position="105"/>
        <end position="114"/>
    </location>
</feature>
<dbReference type="EMBL" id="JBBPDW010000028">
    <property type="protein sequence ID" value="KAK7539128.1"/>
    <property type="molecule type" value="Genomic_DNA"/>
</dbReference>
<comment type="caution">
    <text evidence="2">The sequence shown here is derived from an EMBL/GenBank/DDBJ whole genome shotgun (WGS) entry which is preliminary data.</text>
</comment>
<dbReference type="Proteomes" id="UP001365128">
    <property type="component" value="Unassembled WGS sequence"/>
</dbReference>
<feature type="compositionally biased region" description="Low complexity" evidence="1">
    <location>
        <begin position="116"/>
        <end position="133"/>
    </location>
</feature>
<keyword evidence="3" id="KW-1185">Reference proteome</keyword>
<feature type="compositionally biased region" description="Polar residues" evidence="1">
    <location>
        <begin position="140"/>
        <end position="156"/>
    </location>
</feature>
<feature type="compositionally biased region" description="Basic and acidic residues" evidence="1">
    <location>
        <begin position="223"/>
        <end position="232"/>
    </location>
</feature>
<feature type="region of interest" description="Disordered" evidence="1">
    <location>
        <begin position="59"/>
        <end position="242"/>
    </location>
</feature>